<sequence length="67" mass="8264">MKKKACRKERKQQRGVAVRWTHKYQEHRERVEGGRGGEKKRCEEDGRIQEEYRDREEDYNDKKCHKS</sequence>
<protein>
    <submittedName>
        <fullName evidence="2">Uncharacterized protein</fullName>
    </submittedName>
</protein>
<accession>A0A0L8I3W1</accession>
<name>A0A0L8I3W1_OCTBM</name>
<dbReference type="EMBL" id="KQ416625">
    <property type="protein sequence ID" value="KOF96167.1"/>
    <property type="molecule type" value="Genomic_DNA"/>
</dbReference>
<evidence type="ECO:0000313" key="2">
    <source>
        <dbReference type="EMBL" id="KOF96167.1"/>
    </source>
</evidence>
<gene>
    <name evidence="2" type="ORF">OCBIM_22036198mg</name>
</gene>
<organism evidence="2">
    <name type="scientific">Octopus bimaculoides</name>
    <name type="common">California two-spotted octopus</name>
    <dbReference type="NCBI Taxonomy" id="37653"/>
    <lineage>
        <taxon>Eukaryota</taxon>
        <taxon>Metazoa</taxon>
        <taxon>Spiralia</taxon>
        <taxon>Lophotrochozoa</taxon>
        <taxon>Mollusca</taxon>
        <taxon>Cephalopoda</taxon>
        <taxon>Coleoidea</taxon>
        <taxon>Octopodiformes</taxon>
        <taxon>Octopoda</taxon>
        <taxon>Incirrata</taxon>
        <taxon>Octopodidae</taxon>
        <taxon>Octopus</taxon>
    </lineage>
</organism>
<feature type="region of interest" description="Disordered" evidence="1">
    <location>
        <begin position="1"/>
        <end position="21"/>
    </location>
</feature>
<feature type="compositionally biased region" description="Basic residues" evidence="1">
    <location>
        <begin position="1"/>
        <end position="13"/>
    </location>
</feature>
<evidence type="ECO:0000256" key="1">
    <source>
        <dbReference type="SAM" id="MobiDB-lite"/>
    </source>
</evidence>
<reference evidence="2" key="1">
    <citation type="submission" date="2015-07" db="EMBL/GenBank/DDBJ databases">
        <title>MeaNS - Measles Nucleotide Surveillance Program.</title>
        <authorList>
            <person name="Tran T."/>
            <person name="Druce J."/>
        </authorList>
    </citation>
    <scope>NUCLEOTIDE SEQUENCE</scope>
    <source>
        <strain evidence="2">UCB-OBI-ISO-001</strain>
        <tissue evidence="2">Gonad</tissue>
    </source>
</reference>
<proteinExistence type="predicted"/>
<dbReference type="AlphaFoldDB" id="A0A0L8I3W1"/>